<dbReference type="InterPro" id="IPR050147">
    <property type="entry name" value="Ser/Thr_Dehydratase"/>
</dbReference>
<evidence type="ECO:0000313" key="9">
    <source>
        <dbReference type="EMBL" id="ARQ70077.1"/>
    </source>
</evidence>
<dbReference type="InterPro" id="IPR036052">
    <property type="entry name" value="TrpB-like_PALP_sf"/>
</dbReference>
<evidence type="ECO:0000256" key="5">
    <source>
        <dbReference type="NCBIfam" id="TIGR00260"/>
    </source>
</evidence>
<dbReference type="KEGG" id="smao:CAG99_15575"/>
<keyword evidence="3 6" id="KW-0663">Pyridoxal phosphate</keyword>
<dbReference type="OrthoDB" id="9778118at2"/>
<dbReference type="SUPFAM" id="SSF53686">
    <property type="entry name" value="Tryptophan synthase beta subunit-like PLP-dependent enzymes"/>
    <property type="match status" value="1"/>
</dbReference>
<dbReference type="GO" id="GO:0009088">
    <property type="term" value="P:threonine biosynthetic process"/>
    <property type="evidence" value="ECO:0007669"/>
    <property type="project" value="UniProtKB-UniRule"/>
</dbReference>
<evidence type="ECO:0000256" key="2">
    <source>
        <dbReference type="ARBA" id="ARBA00005517"/>
    </source>
</evidence>
<comment type="cofactor">
    <cofactor evidence="1 6">
        <name>pyridoxal 5'-phosphate</name>
        <dbReference type="ChEBI" id="CHEBI:597326"/>
    </cofactor>
</comment>
<dbReference type="InterPro" id="IPR004450">
    <property type="entry name" value="Thr_synthase-like"/>
</dbReference>
<accession>A0A1W7CZD2</accession>
<evidence type="ECO:0000256" key="4">
    <source>
        <dbReference type="ARBA" id="ARBA00023239"/>
    </source>
</evidence>
<dbReference type="InterPro" id="IPR001926">
    <property type="entry name" value="TrpB-like_PALP"/>
</dbReference>
<dbReference type="PANTHER" id="PTHR48078">
    <property type="entry name" value="THREONINE DEHYDRATASE, MITOCHONDRIAL-RELATED"/>
    <property type="match status" value="1"/>
</dbReference>
<dbReference type="Pfam" id="PF00291">
    <property type="entry name" value="PALP"/>
    <property type="match status" value="1"/>
</dbReference>
<dbReference type="GO" id="GO:0006565">
    <property type="term" value="P:L-serine catabolic process"/>
    <property type="evidence" value="ECO:0007669"/>
    <property type="project" value="TreeGrafter"/>
</dbReference>
<dbReference type="NCBIfam" id="TIGR00260">
    <property type="entry name" value="thrC"/>
    <property type="match status" value="1"/>
</dbReference>
<evidence type="ECO:0000256" key="6">
    <source>
        <dbReference type="PIRSR" id="PIRSR604450-51"/>
    </source>
</evidence>
<dbReference type="PANTHER" id="PTHR48078:SF6">
    <property type="entry name" value="L-THREONINE DEHYDRATASE CATABOLIC TDCB"/>
    <property type="match status" value="1"/>
</dbReference>
<dbReference type="AlphaFoldDB" id="A0A1W7CZD2"/>
<proteinExistence type="inferred from homology"/>
<sequence length="452" mass="46946">MSVPTASGPAHSATGSHATDTATRDHTPAAANGAPAVDLGPAAALSCRECGERFPLTPAFACTSCFGPLEIAYDLPLGDPEALRRRIESGPASIWRYAPLLPVPADVAEKPNLNPGWTQLIKADRLAAELGVTGGLYLKDDSGNPTHSFKDRVVANAVEAARAFGFTTLSCSSTGNLAGAVGAAAARAGLRSCVFIPHDLEQGKVVMASVYGGDVVGIEGTYDEVNRFCSELIGDPAGEGWGFVNVNLRPYYAEGSKTLAYEICEQLGWRLPDQLVVPIASGSQLTKIDKGLKELIATGLVEDRPYRIFGAQATGCSPVAQAYKAGHDVVRPVRPDTIAKSLAIGNPADGPYVLDIARRTGGAVEDVSDEQVVDAIKLLARTEGVFAETAGGVTLGVTRKLIESGALDPALTTVVLNTGDGLKTLDAVAPTTGPSAIIRPNLDSFREAGLAS</sequence>
<evidence type="ECO:0000313" key="10">
    <source>
        <dbReference type="Proteomes" id="UP000194218"/>
    </source>
</evidence>
<feature type="region of interest" description="Disordered" evidence="7">
    <location>
        <begin position="1"/>
        <end position="34"/>
    </location>
</feature>
<name>A0A1W7CZD2_9ACTN</name>
<organism evidence="9 10">
    <name type="scientific">Streptomyces marincola</name>
    <dbReference type="NCBI Taxonomy" id="2878388"/>
    <lineage>
        <taxon>Bacteria</taxon>
        <taxon>Bacillati</taxon>
        <taxon>Actinomycetota</taxon>
        <taxon>Actinomycetes</taxon>
        <taxon>Kitasatosporales</taxon>
        <taxon>Streptomycetaceae</taxon>
        <taxon>Streptomyces</taxon>
    </lineage>
</organism>
<dbReference type="FunFam" id="3.40.50.1100:FF:000012">
    <property type="entry name" value="Threonine synthase"/>
    <property type="match status" value="1"/>
</dbReference>
<feature type="modified residue" description="N6-(pyridoxal phosphate)lysine" evidence="6">
    <location>
        <position position="150"/>
    </location>
</feature>
<dbReference type="GO" id="GO:0009097">
    <property type="term" value="P:isoleucine biosynthetic process"/>
    <property type="evidence" value="ECO:0007669"/>
    <property type="project" value="TreeGrafter"/>
</dbReference>
<evidence type="ECO:0000256" key="3">
    <source>
        <dbReference type="ARBA" id="ARBA00022898"/>
    </source>
</evidence>
<dbReference type="GO" id="GO:0004794">
    <property type="term" value="F:threonine deaminase activity"/>
    <property type="evidence" value="ECO:0007669"/>
    <property type="project" value="TreeGrafter"/>
</dbReference>
<comment type="similarity">
    <text evidence="2">Belongs to the threonine synthase family.</text>
</comment>
<keyword evidence="4" id="KW-0456">Lyase</keyword>
<reference evidence="9 10" key="1">
    <citation type="submission" date="2017-05" db="EMBL/GenBank/DDBJ databases">
        <title>Complete genome sequence of Streptomyces sp. SCSIO 03032 revealed the diverse biosynthetic pathways for its bioactive secondary metabolites.</title>
        <authorList>
            <person name="Ma L."/>
            <person name="Zhu Y."/>
            <person name="Zhang W."/>
            <person name="Zhang G."/>
            <person name="Tian X."/>
            <person name="Zhang S."/>
            <person name="Zhang C."/>
        </authorList>
    </citation>
    <scope>NUCLEOTIDE SEQUENCE [LARGE SCALE GENOMIC DNA]</scope>
    <source>
        <strain evidence="9 10">SCSIO 03032</strain>
    </source>
</reference>
<dbReference type="EMBL" id="CP021121">
    <property type="protein sequence ID" value="ARQ70077.1"/>
    <property type="molecule type" value="Genomic_DNA"/>
</dbReference>
<dbReference type="RefSeq" id="WP_086159936.1">
    <property type="nucleotide sequence ID" value="NZ_CP021121.1"/>
</dbReference>
<dbReference type="GO" id="GO:0004795">
    <property type="term" value="F:threonine synthase activity"/>
    <property type="evidence" value="ECO:0007669"/>
    <property type="project" value="UniProtKB-UniRule"/>
</dbReference>
<gene>
    <name evidence="9" type="ORF">CAG99_15575</name>
</gene>
<dbReference type="GO" id="GO:0003941">
    <property type="term" value="F:L-serine ammonia-lyase activity"/>
    <property type="evidence" value="ECO:0007669"/>
    <property type="project" value="TreeGrafter"/>
</dbReference>
<evidence type="ECO:0000259" key="8">
    <source>
        <dbReference type="Pfam" id="PF00291"/>
    </source>
</evidence>
<dbReference type="CDD" id="cd01563">
    <property type="entry name" value="Thr-synth_1"/>
    <property type="match status" value="1"/>
</dbReference>
<protein>
    <recommendedName>
        <fullName evidence="5">Threonine synthase</fullName>
        <ecNumber evidence="5">4.2.3.1</ecNumber>
    </recommendedName>
</protein>
<feature type="domain" description="Tryptophan synthase beta chain-like PALP" evidence="8">
    <location>
        <begin position="115"/>
        <end position="419"/>
    </location>
</feature>
<evidence type="ECO:0000256" key="1">
    <source>
        <dbReference type="ARBA" id="ARBA00001933"/>
    </source>
</evidence>
<dbReference type="EC" id="4.2.3.1" evidence="5"/>
<dbReference type="Gene3D" id="3.40.50.1100">
    <property type="match status" value="2"/>
</dbReference>
<evidence type="ECO:0000256" key="7">
    <source>
        <dbReference type="SAM" id="MobiDB-lite"/>
    </source>
</evidence>
<dbReference type="GO" id="GO:0006567">
    <property type="term" value="P:L-threonine catabolic process"/>
    <property type="evidence" value="ECO:0007669"/>
    <property type="project" value="TreeGrafter"/>
</dbReference>
<dbReference type="Proteomes" id="UP000194218">
    <property type="component" value="Chromosome"/>
</dbReference>
<keyword evidence="10" id="KW-1185">Reference proteome</keyword>